<dbReference type="InterPro" id="IPR027417">
    <property type="entry name" value="P-loop_NTPase"/>
</dbReference>
<comment type="caution">
    <text evidence="2">The sequence shown here is derived from an EMBL/GenBank/DDBJ whole genome shotgun (WGS) entry which is preliminary data.</text>
</comment>
<dbReference type="SUPFAM" id="SSF52540">
    <property type="entry name" value="P-loop containing nucleoside triphosphate hydrolases"/>
    <property type="match status" value="1"/>
</dbReference>
<dbReference type="InterPro" id="IPR041685">
    <property type="entry name" value="AAA_GajA/Old/RecF-like"/>
</dbReference>
<dbReference type="PANTHER" id="PTHR43581">
    <property type="entry name" value="ATP/GTP PHOSPHATASE"/>
    <property type="match status" value="1"/>
</dbReference>
<evidence type="ECO:0000313" key="3">
    <source>
        <dbReference type="Proteomes" id="UP000030321"/>
    </source>
</evidence>
<dbReference type="Pfam" id="PF13175">
    <property type="entry name" value="AAA_15"/>
    <property type="match status" value="1"/>
</dbReference>
<sequence>MTRLFESLQISGYRGFEQIELSSLGQVNIFVGNNNSGKTSILEAVSIVCNPLDPFQWLEVAQRRLYLGRTSLMRPDLEAIKWVFFRQNNLASNASYQGQISIKCTGNSPIKNLAANLTDIYGASNEKGNPEKFNDDSTDSETDLVINGLELSVTAHILEQGSLLGIDKEQVFQFWEKERFIQRKRQKILVKNATIFPAYLSSEPILDRLSQIILKEENNKDDILDLIRLFDEEITDLQILSPNNRPTLYIEHKQLGFAPLYVFGDGFKRTLVMVLSLLTITDGVLLIDEIETSIHISALSRVFSWLINTCNQRRIQLFVTTHSLEAVDAMLRSEKAIEDMVAFRLNSPREKPQRFSGDLLHRLRWERGLDVR</sequence>
<organism evidence="2 3">
    <name type="scientific">Microcystis aeruginosa NIES-44</name>
    <dbReference type="NCBI Taxonomy" id="449439"/>
    <lineage>
        <taxon>Bacteria</taxon>
        <taxon>Bacillati</taxon>
        <taxon>Cyanobacteriota</taxon>
        <taxon>Cyanophyceae</taxon>
        <taxon>Oscillatoriophycideae</taxon>
        <taxon>Chroococcales</taxon>
        <taxon>Microcystaceae</taxon>
        <taxon>Microcystis</taxon>
    </lineage>
</organism>
<protein>
    <recommendedName>
        <fullName evidence="1">Endonuclease GajA/Old nuclease/RecF-like AAA domain-containing protein</fullName>
    </recommendedName>
</protein>
<gene>
    <name evidence="2" type="ORF">N44_04532</name>
</gene>
<accession>A0A0A1W2A9</accession>
<dbReference type="Gene3D" id="3.40.50.300">
    <property type="entry name" value="P-loop containing nucleotide triphosphate hydrolases"/>
    <property type="match status" value="2"/>
</dbReference>
<feature type="domain" description="Endonuclease GajA/Old nuclease/RecF-like AAA" evidence="1">
    <location>
        <begin position="6"/>
        <end position="325"/>
    </location>
</feature>
<evidence type="ECO:0000313" key="2">
    <source>
        <dbReference type="EMBL" id="GAL95676.1"/>
    </source>
</evidence>
<proteinExistence type="predicted"/>
<dbReference type="AlphaFoldDB" id="A0A0A1W2A9"/>
<dbReference type="InterPro" id="IPR051396">
    <property type="entry name" value="Bact_Antivir_Def_Nuclease"/>
</dbReference>
<reference evidence="3" key="1">
    <citation type="journal article" date="2015" name="Genome">
        <title>Whole Genome Sequence of the Non-Microcystin-Producing Microcystis aeruginosa Strain NIES-44.</title>
        <authorList>
            <person name="Okano K."/>
            <person name="Miyata N."/>
            <person name="Ozaki Y."/>
        </authorList>
    </citation>
    <scope>NUCLEOTIDE SEQUENCE [LARGE SCALE GENOMIC DNA]</scope>
    <source>
        <strain evidence="3">NIES-44</strain>
    </source>
</reference>
<dbReference type="RefSeq" id="WP_045362523.1">
    <property type="nucleotide sequence ID" value="NZ_BBPA01000075.1"/>
</dbReference>
<dbReference type="PANTHER" id="PTHR43581:SF4">
    <property type="entry name" value="ATP_GTP PHOSPHATASE"/>
    <property type="match status" value="1"/>
</dbReference>
<dbReference type="Proteomes" id="UP000030321">
    <property type="component" value="Unassembled WGS sequence"/>
</dbReference>
<name>A0A0A1W2A9_MICAE</name>
<evidence type="ECO:0000259" key="1">
    <source>
        <dbReference type="Pfam" id="PF13175"/>
    </source>
</evidence>
<dbReference type="EMBL" id="BBPA01000075">
    <property type="protein sequence ID" value="GAL95676.1"/>
    <property type="molecule type" value="Genomic_DNA"/>
</dbReference>